<dbReference type="EMBL" id="OE840680">
    <property type="protein sequence ID" value="CAD7591987.1"/>
    <property type="molecule type" value="Genomic_DNA"/>
</dbReference>
<reference evidence="2" key="1">
    <citation type="submission" date="2020-11" db="EMBL/GenBank/DDBJ databases">
        <authorList>
            <person name="Tran Van P."/>
        </authorList>
    </citation>
    <scope>NUCLEOTIDE SEQUENCE</scope>
</reference>
<evidence type="ECO:0000256" key="1">
    <source>
        <dbReference type="SAM" id="MobiDB-lite"/>
    </source>
</evidence>
<dbReference type="AlphaFoldDB" id="A0A7R9PKS9"/>
<gene>
    <name evidence="2" type="ORF">TGEB3V08_LOCUS4757</name>
</gene>
<sequence>MLIAIPVYISSGCSGSPCAFGCSALGGNGFSCGCPSGYQRIGQGHCLSTINPLANGFGATGGGEDIGNVPTYPIDTPDHYQVPEDKLISTEGCFTCKINGRHKRSTRENQSNTGSLASQWQKVIGPMSTAIKSNNSLLENIMSTKRHSFLAKSLGTPAELSHQVHKSSTSKKRKVRHHHEDQQIILRVSLNQTKHRLRIIKLQPAIKFFDANAAALVPLVGGGSTDVTSPARHSAAPAKSPRNDFEYIISIGNTRGQFEMVKKHGVWALHFRRRLKHTGIFDLEIDSRPIGHNNTISNDSWEKPLSLRVRIIVTE</sequence>
<proteinExistence type="predicted"/>
<protein>
    <recommendedName>
        <fullName evidence="3">Fibrillin</fullName>
    </recommendedName>
</protein>
<evidence type="ECO:0000313" key="2">
    <source>
        <dbReference type="EMBL" id="CAD7591987.1"/>
    </source>
</evidence>
<feature type="region of interest" description="Disordered" evidence="1">
    <location>
        <begin position="156"/>
        <end position="180"/>
    </location>
</feature>
<organism evidence="2">
    <name type="scientific">Timema genevievae</name>
    <name type="common">Walking stick</name>
    <dbReference type="NCBI Taxonomy" id="629358"/>
    <lineage>
        <taxon>Eukaryota</taxon>
        <taxon>Metazoa</taxon>
        <taxon>Ecdysozoa</taxon>
        <taxon>Arthropoda</taxon>
        <taxon>Hexapoda</taxon>
        <taxon>Insecta</taxon>
        <taxon>Pterygota</taxon>
        <taxon>Neoptera</taxon>
        <taxon>Polyneoptera</taxon>
        <taxon>Phasmatodea</taxon>
        <taxon>Timematodea</taxon>
        <taxon>Timematoidea</taxon>
        <taxon>Timematidae</taxon>
        <taxon>Timema</taxon>
    </lineage>
</organism>
<feature type="compositionally biased region" description="Basic residues" evidence="1">
    <location>
        <begin position="163"/>
        <end position="177"/>
    </location>
</feature>
<accession>A0A7R9PKS9</accession>
<evidence type="ECO:0008006" key="3">
    <source>
        <dbReference type="Google" id="ProtNLM"/>
    </source>
</evidence>
<name>A0A7R9PKS9_TIMGE</name>